<evidence type="ECO:0000259" key="5">
    <source>
        <dbReference type="PROSITE" id="PS50097"/>
    </source>
</evidence>
<dbReference type="InterPro" id="IPR011333">
    <property type="entry name" value="SKP1/BTB/POZ_sf"/>
</dbReference>
<keyword evidence="8" id="KW-1185">Reference proteome</keyword>
<dbReference type="InterPro" id="IPR027356">
    <property type="entry name" value="NPH3_dom"/>
</dbReference>
<dbReference type="Proteomes" id="UP000324705">
    <property type="component" value="Chromosome 4A"/>
</dbReference>
<feature type="compositionally biased region" description="Polar residues" evidence="4">
    <location>
        <begin position="539"/>
        <end position="551"/>
    </location>
</feature>
<accession>A0A9R0W0K0</accession>
<evidence type="ECO:0000256" key="3">
    <source>
        <dbReference type="PROSITE-ProRule" id="PRU00982"/>
    </source>
</evidence>
<reference evidence="7 8" key="1">
    <citation type="submission" date="2017-09" db="EMBL/GenBank/DDBJ databases">
        <authorList>
            <consortium name="International Durum Wheat Genome Sequencing Consortium (IDWGSC)"/>
            <person name="Milanesi L."/>
        </authorList>
    </citation>
    <scope>NUCLEOTIDE SEQUENCE [LARGE SCALE GENOMIC DNA]</scope>
    <source>
        <strain evidence="8">cv. Svevo</strain>
    </source>
</reference>
<evidence type="ECO:0000259" key="6">
    <source>
        <dbReference type="PROSITE" id="PS51649"/>
    </source>
</evidence>
<dbReference type="EMBL" id="LT934117">
    <property type="protein sequence ID" value="VAH94282.1"/>
    <property type="molecule type" value="Genomic_DNA"/>
</dbReference>
<keyword evidence="2" id="KW-0833">Ubl conjugation pathway</keyword>
<sequence>MKHMKLGSKPDVFQTEGSNIRFVATELATDIVISIGDVKFYLHKFPLLSKSSRLQRLVASSNEESDDEVNISDIPGGSSAFEICAKFCYGMIVTLNAYNVLAARCAAEYLEMFETIDKGNLIYKIDVFLTSSIFRTWKDSIIVLQSTKSLLPWSENLKVINHCIDSIASKASIDPSEVEWSYTYNRKKLQSENGVDSHWNGVRMQQMVPKDWWVEDLSELEMDLYKRVLLTIKLLNAACLLESGESYRDNLVKRIGTQLDGASVPDLLIPATSAENGVYNVDLIMAIVEQFMSHHSDNGKMTFQDDDEIVEVEKFASVSSTSKLAVAKLIDEYLGEIAKDPNLPVLKFIALAEMVSASSRQMHDELYHAIDMYLKEHPSLSKSEKKRLCGLMDCKKLSQEACMHVVQNERLPLRVVVQVLFFEQVRASDASARSDSGADLSSAVHSLLPRENGNSYGSSRSAATTTTEEEGSGVPTSSDINSFRSMRLANNCGGSERSSTSSDINKNGEDKSTTTGKAKVMLMPKMLSKLWSGKAHVGENSSSDTSESPGSANPEEVKSTPSRNTRQSTS</sequence>
<feature type="compositionally biased region" description="Low complexity" evidence="4">
    <location>
        <begin position="455"/>
        <end position="478"/>
    </location>
</feature>
<name>A0A9R0W0K0_TRITD</name>
<dbReference type="SUPFAM" id="SSF54695">
    <property type="entry name" value="POZ domain"/>
    <property type="match status" value="1"/>
</dbReference>
<dbReference type="AlphaFoldDB" id="A0A9R0W0K0"/>
<dbReference type="Gene3D" id="3.30.710.10">
    <property type="entry name" value="Potassium Channel Kv1.1, Chain A"/>
    <property type="match status" value="1"/>
</dbReference>
<dbReference type="PROSITE" id="PS50097">
    <property type="entry name" value="BTB"/>
    <property type="match status" value="1"/>
</dbReference>
<comment type="pathway">
    <text evidence="1">Protein modification; protein ubiquitination.</text>
</comment>
<feature type="compositionally biased region" description="Polar residues" evidence="4">
    <location>
        <begin position="559"/>
        <end position="570"/>
    </location>
</feature>
<feature type="region of interest" description="Disordered" evidence="4">
    <location>
        <begin position="446"/>
        <end position="570"/>
    </location>
</feature>
<dbReference type="Gramene" id="TRITD4Av1G177050.4">
    <property type="protein sequence ID" value="TRITD4Av1G177050.4"/>
    <property type="gene ID" value="TRITD4Av1G177050"/>
</dbReference>
<proteinExistence type="inferred from homology"/>
<dbReference type="InterPro" id="IPR043454">
    <property type="entry name" value="NPH3/RPT2-like"/>
</dbReference>
<protein>
    <submittedName>
        <fullName evidence="7">Uncharacterized protein</fullName>
    </submittedName>
</protein>
<evidence type="ECO:0000256" key="1">
    <source>
        <dbReference type="ARBA" id="ARBA00004906"/>
    </source>
</evidence>
<evidence type="ECO:0000256" key="4">
    <source>
        <dbReference type="SAM" id="MobiDB-lite"/>
    </source>
</evidence>
<evidence type="ECO:0000313" key="8">
    <source>
        <dbReference type="Proteomes" id="UP000324705"/>
    </source>
</evidence>
<feature type="domain" description="BTB" evidence="5">
    <location>
        <begin position="29"/>
        <end position="97"/>
    </location>
</feature>
<feature type="domain" description="NPH3" evidence="6">
    <location>
        <begin position="232"/>
        <end position="426"/>
    </location>
</feature>
<dbReference type="InterPro" id="IPR000210">
    <property type="entry name" value="BTB/POZ_dom"/>
</dbReference>
<dbReference type="PANTHER" id="PTHR32370">
    <property type="entry name" value="OS12G0117600 PROTEIN"/>
    <property type="match status" value="1"/>
</dbReference>
<comment type="similarity">
    <text evidence="3">Belongs to the NPH3 family.</text>
</comment>
<evidence type="ECO:0000313" key="7">
    <source>
        <dbReference type="EMBL" id="VAH94282.1"/>
    </source>
</evidence>
<gene>
    <name evidence="7" type="ORF">TRITD_4Av1G177050</name>
</gene>
<evidence type="ECO:0000256" key="2">
    <source>
        <dbReference type="ARBA" id="ARBA00022786"/>
    </source>
</evidence>
<dbReference type="PROSITE" id="PS51649">
    <property type="entry name" value="NPH3"/>
    <property type="match status" value="1"/>
</dbReference>
<dbReference type="Pfam" id="PF00651">
    <property type="entry name" value="BTB"/>
    <property type="match status" value="1"/>
</dbReference>
<feature type="compositionally biased region" description="Polar residues" evidence="4">
    <location>
        <begin position="492"/>
        <end position="505"/>
    </location>
</feature>
<dbReference type="Pfam" id="PF03000">
    <property type="entry name" value="NPH3"/>
    <property type="match status" value="1"/>
</dbReference>
<organism evidence="7 8">
    <name type="scientific">Triticum turgidum subsp. durum</name>
    <name type="common">Durum wheat</name>
    <name type="synonym">Triticum durum</name>
    <dbReference type="NCBI Taxonomy" id="4567"/>
    <lineage>
        <taxon>Eukaryota</taxon>
        <taxon>Viridiplantae</taxon>
        <taxon>Streptophyta</taxon>
        <taxon>Embryophyta</taxon>
        <taxon>Tracheophyta</taxon>
        <taxon>Spermatophyta</taxon>
        <taxon>Magnoliopsida</taxon>
        <taxon>Liliopsida</taxon>
        <taxon>Poales</taxon>
        <taxon>Poaceae</taxon>
        <taxon>BOP clade</taxon>
        <taxon>Pooideae</taxon>
        <taxon>Triticodae</taxon>
        <taxon>Triticeae</taxon>
        <taxon>Triticinae</taxon>
        <taxon>Triticum</taxon>
    </lineage>
</organism>
<dbReference type="CDD" id="cd18312">
    <property type="entry name" value="BTB_POZ_NPY3-like"/>
    <property type="match status" value="1"/>
</dbReference>